<dbReference type="EMBL" id="CM020620">
    <property type="protein sequence ID" value="KAK1869323.1"/>
    <property type="molecule type" value="Genomic_DNA"/>
</dbReference>
<gene>
    <name evidence="1" type="ORF">I4F81_011801</name>
</gene>
<dbReference type="Proteomes" id="UP000798662">
    <property type="component" value="Chromosome 3"/>
</dbReference>
<evidence type="ECO:0000313" key="1">
    <source>
        <dbReference type="EMBL" id="KAK1869323.1"/>
    </source>
</evidence>
<evidence type="ECO:0000313" key="2">
    <source>
        <dbReference type="Proteomes" id="UP000798662"/>
    </source>
</evidence>
<comment type="caution">
    <text evidence="1">The sequence shown here is derived from an EMBL/GenBank/DDBJ whole genome shotgun (WGS) entry which is preliminary data.</text>
</comment>
<accession>A0ACC3CHI5</accession>
<organism evidence="1 2">
    <name type="scientific">Pyropia yezoensis</name>
    <name type="common">Susabi-nori</name>
    <name type="synonym">Porphyra yezoensis</name>
    <dbReference type="NCBI Taxonomy" id="2788"/>
    <lineage>
        <taxon>Eukaryota</taxon>
        <taxon>Rhodophyta</taxon>
        <taxon>Bangiophyceae</taxon>
        <taxon>Bangiales</taxon>
        <taxon>Bangiaceae</taxon>
        <taxon>Pyropia</taxon>
    </lineage>
</organism>
<reference evidence="1" key="1">
    <citation type="submission" date="2019-11" db="EMBL/GenBank/DDBJ databases">
        <title>Nori genome reveals adaptations in red seaweeds to the harsh intertidal environment.</title>
        <authorList>
            <person name="Wang D."/>
            <person name="Mao Y."/>
        </authorList>
    </citation>
    <scope>NUCLEOTIDE SEQUENCE</scope>
    <source>
        <tissue evidence="1">Gametophyte</tissue>
    </source>
</reference>
<proteinExistence type="predicted"/>
<sequence length="112" mass="12242">MLLRLRPEIPTTAAATLKIVEFVRALTVDPYIVWAPNDNWGAVDAIHGVLVDREISADKLVTALEREDVCNLRLLRGAVACLGPAIVDDQSLRVVFADLLTAVRGTADSYKE</sequence>
<keyword evidence="2" id="KW-1185">Reference proteome</keyword>
<name>A0ACC3CHI5_PYRYE</name>
<protein>
    <submittedName>
        <fullName evidence="1">Uncharacterized protein</fullName>
    </submittedName>
</protein>